<proteinExistence type="predicted"/>
<dbReference type="Pfam" id="PF02661">
    <property type="entry name" value="Fic"/>
    <property type="match status" value="1"/>
</dbReference>
<organism evidence="2 3">
    <name type="scientific">Catenulispora subtropica</name>
    <dbReference type="NCBI Taxonomy" id="450798"/>
    <lineage>
        <taxon>Bacteria</taxon>
        <taxon>Bacillati</taxon>
        <taxon>Actinomycetota</taxon>
        <taxon>Actinomycetes</taxon>
        <taxon>Catenulisporales</taxon>
        <taxon>Catenulisporaceae</taxon>
        <taxon>Catenulispora</taxon>
    </lineage>
</organism>
<dbReference type="PANTHER" id="PTHR39426:SF1">
    <property type="entry name" value="HOMOLOGY TO DEATH-ON-CURING PROTEIN OF PHAGE P1"/>
    <property type="match status" value="1"/>
</dbReference>
<protein>
    <recommendedName>
        <fullName evidence="1">Fido domain-containing protein</fullName>
    </recommendedName>
</protein>
<evidence type="ECO:0000313" key="2">
    <source>
        <dbReference type="EMBL" id="GAA1998201.1"/>
    </source>
</evidence>
<keyword evidence="3" id="KW-1185">Reference proteome</keyword>
<sequence length="134" mass="14604">MNVWYPQLEDLLVIGEQVLGVPAEDLAKMIDIALADSALASPAASFGGHEFYPDPIVKAAVLCSHLSKNHAMPDGNKRLAYVSMTVFLQVNGYAWTEPDPADVDMMIRTVTAGDPDDDVMMGEFVAWIREHAIA</sequence>
<dbReference type="EMBL" id="BAAAQM010000062">
    <property type="protein sequence ID" value="GAA1998201.1"/>
    <property type="molecule type" value="Genomic_DNA"/>
</dbReference>
<dbReference type="Proteomes" id="UP001499854">
    <property type="component" value="Unassembled WGS sequence"/>
</dbReference>
<name>A0ABN2T4V3_9ACTN</name>
<dbReference type="PROSITE" id="PS51459">
    <property type="entry name" value="FIDO"/>
    <property type="match status" value="1"/>
</dbReference>
<dbReference type="InterPro" id="IPR006440">
    <property type="entry name" value="Doc"/>
</dbReference>
<dbReference type="PANTHER" id="PTHR39426">
    <property type="entry name" value="HOMOLOGY TO DEATH-ON-CURING PROTEIN OF PHAGE P1"/>
    <property type="match status" value="1"/>
</dbReference>
<dbReference type="InterPro" id="IPR053737">
    <property type="entry name" value="Type_II_TA_Toxin"/>
</dbReference>
<reference evidence="2 3" key="1">
    <citation type="journal article" date="2019" name="Int. J. Syst. Evol. Microbiol.">
        <title>The Global Catalogue of Microorganisms (GCM) 10K type strain sequencing project: providing services to taxonomists for standard genome sequencing and annotation.</title>
        <authorList>
            <consortium name="The Broad Institute Genomics Platform"/>
            <consortium name="The Broad Institute Genome Sequencing Center for Infectious Disease"/>
            <person name="Wu L."/>
            <person name="Ma J."/>
        </authorList>
    </citation>
    <scope>NUCLEOTIDE SEQUENCE [LARGE SCALE GENOMIC DNA]</scope>
    <source>
        <strain evidence="2 3">JCM 16013</strain>
    </source>
</reference>
<accession>A0ABN2T4V3</accession>
<evidence type="ECO:0000259" key="1">
    <source>
        <dbReference type="PROSITE" id="PS51459"/>
    </source>
</evidence>
<comment type="caution">
    <text evidence="2">The sequence shown here is derived from an EMBL/GenBank/DDBJ whole genome shotgun (WGS) entry which is preliminary data.</text>
</comment>
<dbReference type="InterPro" id="IPR036597">
    <property type="entry name" value="Fido-like_dom_sf"/>
</dbReference>
<gene>
    <name evidence="2" type="ORF">GCM10009838_74330</name>
</gene>
<evidence type="ECO:0000313" key="3">
    <source>
        <dbReference type="Proteomes" id="UP001499854"/>
    </source>
</evidence>
<dbReference type="SUPFAM" id="SSF140931">
    <property type="entry name" value="Fic-like"/>
    <property type="match status" value="1"/>
</dbReference>
<feature type="domain" description="Fido" evidence="1">
    <location>
        <begin position="6"/>
        <end position="130"/>
    </location>
</feature>
<dbReference type="InterPro" id="IPR003812">
    <property type="entry name" value="Fido"/>
</dbReference>
<dbReference type="RefSeq" id="WP_344661888.1">
    <property type="nucleotide sequence ID" value="NZ_BAAAQM010000062.1"/>
</dbReference>
<dbReference type="Gene3D" id="1.20.120.1870">
    <property type="entry name" value="Fic/DOC protein, Fido domain"/>
    <property type="match status" value="1"/>
</dbReference>